<gene>
    <name evidence="2" type="ordered locus">Mboo_0341</name>
</gene>
<dbReference type="HOGENOM" id="CLU_2597673_0_0_2"/>
<evidence type="ECO:0000256" key="1">
    <source>
        <dbReference type="SAM" id="MobiDB-lite"/>
    </source>
</evidence>
<sequence>MPNTTTHDTKMTDTKLQETASKKSGPGMSAHPSAVAPKVISSPAKHVKSSVRPSHKGEYKKDHPKAGAGMTTPPEHVPK</sequence>
<dbReference type="Proteomes" id="UP000002408">
    <property type="component" value="Chromosome"/>
</dbReference>
<accession>A7I551</accession>
<feature type="compositionally biased region" description="Basic and acidic residues" evidence="1">
    <location>
        <begin position="7"/>
        <end position="16"/>
    </location>
</feature>
<organism evidence="2 3">
    <name type="scientific">Methanoregula boonei (strain DSM 21154 / JCM 14090 / 6A8)</name>
    <dbReference type="NCBI Taxonomy" id="456442"/>
    <lineage>
        <taxon>Archaea</taxon>
        <taxon>Methanobacteriati</taxon>
        <taxon>Methanobacteriota</taxon>
        <taxon>Stenosarchaea group</taxon>
        <taxon>Methanomicrobia</taxon>
        <taxon>Methanomicrobiales</taxon>
        <taxon>Methanoregulaceae</taxon>
        <taxon>Methanoregula</taxon>
    </lineage>
</organism>
<evidence type="ECO:0000313" key="2">
    <source>
        <dbReference type="EMBL" id="ABS54862.1"/>
    </source>
</evidence>
<keyword evidence="3" id="KW-1185">Reference proteome</keyword>
<feature type="region of interest" description="Disordered" evidence="1">
    <location>
        <begin position="1"/>
        <end position="79"/>
    </location>
</feature>
<evidence type="ECO:0000313" key="3">
    <source>
        <dbReference type="Proteomes" id="UP000002408"/>
    </source>
</evidence>
<reference evidence="3" key="1">
    <citation type="journal article" date="2015" name="Microbiology">
        <title>Genome of Methanoregula boonei 6A8 reveals adaptations to oligotrophic peatland environments.</title>
        <authorList>
            <person name="Braeuer S."/>
            <person name="Cadillo-Quiroz H."/>
            <person name="Kyrpides N."/>
            <person name="Woyke T."/>
            <person name="Goodwin L."/>
            <person name="Detter C."/>
            <person name="Podell S."/>
            <person name="Yavitt J.B."/>
            <person name="Zinder S.H."/>
        </authorList>
    </citation>
    <scope>NUCLEOTIDE SEQUENCE [LARGE SCALE GENOMIC DNA]</scope>
    <source>
        <strain evidence="3">DSM 21154 / JCM 14090 / 6A8</strain>
    </source>
</reference>
<name>A7I551_METB6</name>
<dbReference type="KEGG" id="mbn:Mboo_0341"/>
<dbReference type="EMBL" id="CP000780">
    <property type="protein sequence ID" value="ABS54862.1"/>
    <property type="molecule type" value="Genomic_DNA"/>
</dbReference>
<feature type="compositionally biased region" description="Basic and acidic residues" evidence="1">
    <location>
        <begin position="55"/>
        <end position="65"/>
    </location>
</feature>
<dbReference type="AlphaFoldDB" id="A7I551"/>
<protein>
    <submittedName>
        <fullName evidence="2">Uncharacterized protein</fullName>
    </submittedName>
</protein>
<dbReference type="RefSeq" id="WP_011991350.1">
    <property type="nucleotide sequence ID" value="NC_009712.1"/>
</dbReference>
<dbReference type="GeneID" id="5409985"/>
<proteinExistence type="predicted"/>